<dbReference type="OrthoDB" id="590761at2759"/>
<feature type="compositionally biased region" description="Basic residues" evidence="2">
    <location>
        <begin position="69"/>
        <end position="79"/>
    </location>
</feature>
<evidence type="ECO:0000256" key="1">
    <source>
        <dbReference type="RuleBase" id="RU004374"/>
    </source>
</evidence>
<dbReference type="PANTHER" id="PTHR11960:SF18">
    <property type="entry name" value="EUKARYOTIC TRANSLATION INITIATION FACTOR 4E HOMOLOGOUS PROTEIN, ISOFORM B"/>
    <property type="match status" value="1"/>
</dbReference>
<feature type="compositionally biased region" description="Low complexity" evidence="2">
    <location>
        <begin position="80"/>
        <end position="99"/>
    </location>
</feature>
<protein>
    <submittedName>
        <fullName evidence="3">DEHA2G19866p</fullName>
    </submittedName>
</protein>
<dbReference type="GO" id="GO:0000340">
    <property type="term" value="F:RNA 7-methylguanosine cap binding"/>
    <property type="evidence" value="ECO:0007669"/>
    <property type="project" value="TreeGrafter"/>
</dbReference>
<keyword evidence="1" id="KW-0648">Protein biosynthesis</keyword>
<feature type="compositionally biased region" description="Low complexity" evidence="2">
    <location>
        <begin position="36"/>
        <end position="68"/>
    </location>
</feature>
<dbReference type="GO" id="GO:0016281">
    <property type="term" value="C:eukaryotic translation initiation factor 4F complex"/>
    <property type="evidence" value="ECO:0007669"/>
    <property type="project" value="TreeGrafter"/>
</dbReference>
<reference evidence="3 4" key="1">
    <citation type="journal article" date="2004" name="Nature">
        <title>Genome evolution in yeasts.</title>
        <authorList>
            <consortium name="Genolevures"/>
            <person name="Dujon B."/>
            <person name="Sherman D."/>
            <person name="Fischer G."/>
            <person name="Durrens P."/>
            <person name="Casaregola S."/>
            <person name="Lafontaine I."/>
            <person name="de Montigny J."/>
            <person name="Marck C."/>
            <person name="Neuveglise C."/>
            <person name="Talla E."/>
            <person name="Goffard N."/>
            <person name="Frangeul L."/>
            <person name="Aigle M."/>
            <person name="Anthouard V."/>
            <person name="Babour A."/>
            <person name="Barbe V."/>
            <person name="Barnay S."/>
            <person name="Blanchin S."/>
            <person name="Beckerich J.M."/>
            <person name="Beyne E."/>
            <person name="Bleykasten C."/>
            <person name="Boisrame A."/>
            <person name="Boyer J."/>
            <person name="Cattolico L."/>
            <person name="Confanioleri F."/>
            <person name="de Daruvar A."/>
            <person name="Despons L."/>
            <person name="Fabre E."/>
            <person name="Fairhead C."/>
            <person name="Ferry-Dumazet H."/>
            <person name="Groppi A."/>
            <person name="Hantraye F."/>
            <person name="Hennequin C."/>
            <person name="Jauniaux N."/>
            <person name="Joyet P."/>
            <person name="Kachouri R."/>
            <person name="Kerrest A."/>
            <person name="Koszul R."/>
            <person name="Lemaire M."/>
            <person name="Lesur I."/>
            <person name="Ma L."/>
            <person name="Muller H."/>
            <person name="Nicaud J.M."/>
            <person name="Nikolski M."/>
            <person name="Oztas S."/>
            <person name="Ozier-Kalogeropoulos O."/>
            <person name="Pellenz S."/>
            <person name="Potier S."/>
            <person name="Richard G.F."/>
            <person name="Straub M.L."/>
            <person name="Suleau A."/>
            <person name="Swennene D."/>
            <person name="Tekaia F."/>
            <person name="Wesolowski-Louvel M."/>
            <person name="Westhof E."/>
            <person name="Wirth B."/>
            <person name="Zeniou-Meyer M."/>
            <person name="Zivanovic I."/>
            <person name="Bolotin-Fukuhara M."/>
            <person name="Thierry A."/>
            <person name="Bouchier C."/>
            <person name="Caudron B."/>
            <person name="Scarpelli C."/>
            <person name="Gaillardin C."/>
            <person name="Weissenbach J."/>
            <person name="Wincker P."/>
            <person name="Souciet J.L."/>
        </authorList>
    </citation>
    <scope>NUCLEOTIDE SEQUENCE [LARGE SCALE GENOMIC DNA]</scope>
    <source>
        <strain evidence="4">ATCC 36239 / CBS 767 / BCRC 21394 / JCM 1990 / NBRC 0083 / IGC 2968</strain>
    </source>
</reference>
<dbReference type="VEuPathDB" id="FungiDB:DEHA2G19866g"/>
<feature type="compositionally biased region" description="Polar residues" evidence="2">
    <location>
        <begin position="17"/>
        <end position="35"/>
    </location>
</feature>
<dbReference type="InterPro" id="IPR023398">
    <property type="entry name" value="TIF_eIF4e-like"/>
</dbReference>
<dbReference type="InterPro" id="IPR001040">
    <property type="entry name" value="TIF_eIF_4E"/>
</dbReference>
<sequence length="442" mass="50378">MSENLKRAESLFNRIMNQNGMSGRTDSNSSSSKNVANPNYNQSNNTSHNNSNGHNASGQNNHSQSQNNHHSHSHHKTYKYNKASNYNNNFNGQFNQPANIDLPKRDPLKLSQETLDDIPENHHVLPYCWTIWHHSRSRPKQKELININPEPVSEDANSEDSGQQAAAAVDSYLQTTNEIEFSAVHDQKASTKNIGSLEQLWLSMSSLKKTYELAIGTELLIFKSGINPVWEDPMNTKGGRWVFRFNRRSNTGSNASNINDNDTVSKVRQRTSLIWERLLIKTITGSIIPEGNYSEEIQELLLNDICGLVLSVRKDEDIISIWNCNLNFNKKRVNPEEKDEDRKNQTKKLTSFQARRIICDSILRVIRECDLISQGSDCISTLDSGSNERVFGVSFEYRLHSDNNNPSIINNGGEGKYNRRFTKPYHSHNHHNQNHSKNDSDN</sequence>
<dbReference type="InParanoid" id="Q6BHB4"/>
<keyword evidence="4" id="KW-1185">Reference proteome</keyword>
<dbReference type="KEGG" id="dha:DEHA2G19866g"/>
<dbReference type="GO" id="GO:0003743">
    <property type="term" value="F:translation initiation factor activity"/>
    <property type="evidence" value="ECO:0007669"/>
    <property type="project" value="UniProtKB-KW"/>
</dbReference>
<evidence type="ECO:0000256" key="2">
    <source>
        <dbReference type="SAM" id="MobiDB-lite"/>
    </source>
</evidence>
<gene>
    <name evidence="3" type="ordered locus">DEHA2G19866g</name>
</gene>
<dbReference type="Pfam" id="PF01652">
    <property type="entry name" value="IF4E"/>
    <property type="match status" value="1"/>
</dbReference>
<feature type="compositionally biased region" description="Basic residues" evidence="2">
    <location>
        <begin position="418"/>
        <end position="434"/>
    </location>
</feature>
<dbReference type="Proteomes" id="UP000000599">
    <property type="component" value="Chromosome G"/>
</dbReference>
<proteinExistence type="inferred from homology"/>
<organism evidence="3 4">
    <name type="scientific">Debaryomyces hansenii (strain ATCC 36239 / CBS 767 / BCRC 21394 / JCM 1990 / NBRC 0083 / IGC 2968)</name>
    <name type="common">Yeast</name>
    <name type="synonym">Torulaspora hansenii</name>
    <dbReference type="NCBI Taxonomy" id="284592"/>
    <lineage>
        <taxon>Eukaryota</taxon>
        <taxon>Fungi</taxon>
        <taxon>Dikarya</taxon>
        <taxon>Ascomycota</taxon>
        <taxon>Saccharomycotina</taxon>
        <taxon>Pichiomycetes</taxon>
        <taxon>Debaryomycetaceae</taxon>
        <taxon>Debaryomyces</taxon>
    </lineage>
</organism>
<name>Q6BHB4_DEBHA</name>
<dbReference type="GeneID" id="2905352"/>
<dbReference type="HOGENOM" id="CLU_574897_0_0_1"/>
<keyword evidence="1" id="KW-0396">Initiation factor</keyword>
<dbReference type="RefSeq" id="XP_462407.2">
    <property type="nucleotide sequence ID" value="XM_462407.1"/>
</dbReference>
<evidence type="ECO:0000313" key="4">
    <source>
        <dbReference type="Proteomes" id="UP000000599"/>
    </source>
</evidence>
<dbReference type="Gene3D" id="3.30.760.10">
    <property type="entry name" value="RNA Cap, Translation Initiation Factor Eif4e"/>
    <property type="match status" value="1"/>
</dbReference>
<dbReference type="PROSITE" id="PS00813">
    <property type="entry name" value="IF4E"/>
    <property type="match status" value="1"/>
</dbReference>
<comment type="similarity">
    <text evidence="1">Belongs to the eukaryotic initiation factor 4E family.</text>
</comment>
<feature type="region of interest" description="Disordered" evidence="2">
    <location>
        <begin position="17"/>
        <end position="104"/>
    </location>
</feature>
<keyword evidence="1" id="KW-0694">RNA-binding</keyword>
<dbReference type="OMA" id="SNERVFG"/>
<dbReference type="STRING" id="284592.Q6BHB4"/>
<dbReference type="SUPFAM" id="SSF55418">
    <property type="entry name" value="eIF4e-like"/>
    <property type="match status" value="1"/>
</dbReference>
<dbReference type="AlphaFoldDB" id="Q6BHB4"/>
<accession>Q6BHB4</accession>
<dbReference type="eggNOG" id="KOG1669">
    <property type="taxonomic scope" value="Eukaryota"/>
</dbReference>
<feature type="region of interest" description="Disordered" evidence="2">
    <location>
        <begin position="404"/>
        <end position="442"/>
    </location>
</feature>
<evidence type="ECO:0000313" key="3">
    <source>
        <dbReference type="EMBL" id="CAG90916.2"/>
    </source>
</evidence>
<dbReference type="EMBL" id="CR382139">
    <property type="protein sequence ID" value="CAG90916.2"/>
    <property type="molecule type" value="Genomic_DNA"/>
</dbReference>
<dbReference type="PANTHER" id="PTHR11960">
    <property type="entry name" value="EUKARYOTIC TRANSLATION INITIATION FACTOR 4E RELATED"/>
    <property type="match status" value="1"/>
</dbReference>
<dbReference type="InterPro" id="IPR019770">
    <property type="entry name" value="TIF_eIF_4E_CS"/>
</dbReference>